<dbReference type="EMBL" id="ML994804">
    <property type="protein sequence ID" value="KAF2174642.1"/>
    <property type="molecule type" value="Genomic_DNA"/>
</dbReference>
<protein>
    <submittedName>
        <fullName evidence="2">Uncharacterized protein</fullName>
    </submittedName>
</protein>
<dbReference type="Proteomes" id="UP000800200">
    <property type="component" value="Unassembled WGS sequence"/>
</dbReference>
<accession>A0A6A6D8P1</accession>
<gene>
    <name evidence="2" type="ORF">K469DRAFT_686404</name>
</gene>
<dbReference type="AlphaFoldDB" id="A0A6A6D8P1"/>
<evidence type="ECO:0000256" key="1">
    <source>
        <dbReference type="SAM" id="MobiDB-lite"/>
    </source>
</evidence>
<sequence>MHISSAPATHDQLEILATATRVYARLDTSTVPSTLWIAYYDICTHGFIPFTNSNAALGSPITRDERLTWLPFNNFRQSIWNQRRQWLHLTRQFRDPDAAGITTCWTTQQSAGFPAEPAQHSAESDQEWEDWQTEASPEEDW</sequence>
<organism evidence="2 3">
    <name type="scientific">Zopfia rhizophila CBS 207.26</name>
    <dbReference type="NCBI Taxonomy" id="1314779"/>
    <lineage>
        <taxon>Eukaryota</taxon>
        <taxon>Fungi</taxon>
        <taxon>Dikarya</taxon>
        <taxon>Ascomycota</taxon>
        <taxon>Pezizomycotina</taxon>
        <taxon>Dothideomycetes</taxon>
        <taxon>Dothideomycetes incertae sedis</taxon>
        <taxon>Zopfiaceae</taxon>
        <taxon>Zopfia</taxon>
    </lineage>
</organism>
<keyword evidence="3" id="KW-1185">Reference proteome</keyword>
<feature type="compositionally biased region" description="Acidic residues" evidence="1">
    <location>
        <begin position="124"/>
        <end position="141"/>
    </location>
</feature>
<feature type="region of interest" description="Disordered" evidence="1">
    <location>
        <begin position="110"/>
        <end position="141"/>
    </location>
</feature>
<evidence type="ECO:0000313" key="3">
    <source>
        <dbReference type="Proteomes" id="UP000800200"/>
    </source>
</evidence>
<reference evidence="2" key="1">
    <citation type="journal article" date="2020" name="Stud. Mycol.">
        <title>101 Dothideomycetes genomes: a test case for predicting lifestyles and emergence of pathogens.</title>
        <authorList>
            <person name="Haridas S."/>
            <person name="Albert R."/>
            <person name="Binder M."/>
            <person name="Bloem J."/>
            <person name="Labutti K."/>
            <person name="Salamov A."/>
            <person name="Andreopoulos B."/>
            <person name="Baker S."/>
            <person name="Barry K."/>
            <person name="Bills G."/>
            <person name="Bluhm B."/>
            <person name="Cannon C."/>
            <person name="Castanera R."/>
            <person name="Culley D."/>
            <person name="Daum C."/>
            <person name="Ezra D."/>
            <person name="Gonzalez J."/>
            <person name="Henrissat B."/>
            <person name="Kuo A."/>
            <person name="Liang C."/>
            <person name="Lipzen A."/>
            <person name="Lutzoni F."/>
            <person name="Magnuson J."/>
            <person name="Mondo S."/>
            <person name="Nolan M."/>
            <person name="Ohm R."/>
            <person name="Pangilinan J."/>
            <person name="Park H.-J."/>
            <person name="Ramirez L."/>
            <person name="Alfaro M."/>
            <person name="Sun H."/>
            <person name="Tritt A."/>
            <person name="Yoshinaga Y."/>
            <person name="Zwiers L.-H."/>
            <person name="Turgeon B."/>
            <person name="Goodwin S."/>
            <person name="Spatafora J."/>
            <person name="Crous P."/>
            <person name="Grigoriev I."/>
        </authorList>
    </citation>
    <scope>NUCLEOTIDE SEQUENCE</scope>
    <source>
        <strain evidence="2">CBS 207.26</strain>
    </source>
</reference>
<name>A0A6A6D8P1_9PEZI</name>
<proteinExistence type="predicted"/>
<evidence type="ECO:0000313" key="2">
    <source>
        <dbReference type="EMBL" id="KAF2174642.1"/>
    </source>
</evidence>